<evidence type="ECO:0000313" key="7">
    <source>
        <dbReference type="EMBL" id="AEW05689.1"/>
    </source>
</evidence>
<reference evidence="8" key="1">
    <citation type="submission" date="2011-12" db="EMBL/GenBank/DDBJ databases">
        <title>The complete genome of chromosome of Sulfobacillus acidophilus DSM 10332.</title>
        <authorList>
            <person name="Lucas S."/>
            <person name="Han J."/>
            <person name="Lapidus A."/>
            <person name="Bruce D."/>
            <person name="Goodwin L."/>
            <person name="Pitluck S."/>
            <person name="Peters L."/>
            <person name="Kyrpides N."/>
            <person name="Mavromatis K."/>
            <person name="Ivanova N."/>
            <person name="Mikhailova N."/>
            <person name="Chertkov O."/>
            <person name="Saunders E."/>
            <person name="Detter J.C."/>
            <person name="Tapia R."/>
            <person name="Han C."/>
            <person name="Land M."/>
            <person name="Hauser L."/>
            <person name="Markowitz V."/>
            <person name="Cheng J.-F."/>
            <person name="Hugenholtz P."/>
            <person name="Woyke T."/>
            <person name="Wu D."/>
            <person name="Pukall R."/>
            <person name="Gehrich-Schroeter G."/>
            <person name="Schneider S."/>
            <person name="Klenk H.-P."/>
            <person name="Eisen J.A."/>
        </authorList>
    </citation>
    <scope>NUCLEOTIDE SEQUENCE [LARGE SCALE GENOMIC DNA]</scope>
    <source>
        <strain evidence="8">ATCC 700253 / DSM 10332 / NAL</strain>
    </source>
</reference>
<dbReference type="CDD" id="cd07773">
    <property type="entry name" value="ASKHA_NBD_FGGY_FK"/>
    <property type="match status" value="1"/>
</dbReference>
<dbReference type="PROSITE" id="PS00445">
    <property type="entry name" value="FGGY_KINASES_2"/>
    <property type="match status" value="1"/>
</dbReference>
<dbReference type="GO" id="GO:0004856">
    <property type="term" value="F:D-xylulokinase activity"/>
    <property type="evidence" value="ECO:0007669"/>
    <property type="project" value="UniProtKB-EC"/>
</dbReference>
<dbReference type="HOGENOM" id="CLU_009281_3_4_9"/>
<dbReference type="Pfam" id="PF00370">
    <property type="entry name" value="FGGY_N"/>
    <property type="match status" value="1"/>
</dbReference>
<dbReference type="KEGG" id="sap:Sulac_2213"/>
<dbReference type="Pfam" id="PF02782">
    <property type="entry name" value="FGGY_C"/>
    <property type="match status" value="1"/>
</dbReference>
<dbReference type="STRING" id="679936.Sulac_2213"/>
<dbReference type="PIRSF" id="PIRSF000538">
    <property type="entry name" value="GlpK"/>
    <property type="match status" value="1"/>
</dbReference>
<keyword evidence="3 4" id="KW-0418">Kinase</keyword>
<comment type="similarity">
    <text evidence="1 4">Belongs to the FGGY kinase family.</text>
</comment>
<evidence type="ECO:0000256" key="2">
    <source>
        <dbReference type="ARBA" id="ARBA00022679"/>
    </source>
</evidence>
<dbReference type="InterPro" id="IPR018484">
    <property type="entry name" value="FGGY_N"/>
</dbReference>
<dbReference type="EC" id="2.7.1.17" evidence="7"/>
<sequence length="520" mass="57420">MDDLLVAVDIGSTSIKVIGFRPDGRMVETVRALTGTLRVATVTAGRQRFDGLLDIRQLWTVVQQNLAHLATMVRSRYRIRGIAVTGMGGPLVLIDPRGDPVYPLLSGWPIPSLSSRMEQLDETEFYLTTGYHRHNSIIATVSWLYENDSATFARGTKLLPVESYITYCLTGTMVADPSTAGATGAWDHAGRQWSWPLISRLNLTSDLFPPIAESGTVVGAVRTGVAEALGLPPDVPVAVGGHDYLCASLALDITQEGQFLDMLGTYEIISAPQTIKTLTNHDFFDLIVDSHVYPGMLSYMFQMVAGGQLEWIRHLLVRNDDEQWQDLNRLALGLDERDMKNLVFAPFLFGRLFPERCIYSEGAFLGLSHTHQAPHVIRAVVDALNYLSLEALMTLASFVGVQPQRVVVTGGGIRNPLWLQRKADFFQIPLSVPEVADATALGAALLAGVGAGVYRGVDEGIRAFSYRSFTVEPKDNPSVDYLSRFFRWDDHHPDACQDTMAVSLQIGRQLLNTMNRRHST</sequence>
<dbReference type="PANTHER" id="PTHR43095">
    <property type="entry name" value="SUGAR KINASE"/>
    <property type="match status" value="1"/>
</dbReference>
<dbReference type="InterPro" id="IPR043129">
    <property type="entry name" value="ATPase_NBD"/>
</dbReference>
<evidence type="ECO:0000256" key="1">
    <source>
        <dbReference type="ARBA" id="ARBA00009156"/>
    </source>
</evidence>
<dbReference type="AlphaFoldDB" id="G8TTM3"/>
<dbReference type="PANTHER" id="PTHR43095:SF5">
    <property type="entry name" value="XYLULOSE KINASE"/>
    <property type="match status" value="1"/>
</dbReference>
<gene>
    <name evidence="7" type="ordered locus">Sulac_2213</name>
</gene>
<dbReference type="InterPro" id="IPR018483">
    <property type="entry name" value="Carb_kinase_FGGY_CS"/>
</dbReference>
<evidence type="ECO:0000259" key="6">
    <source>
        <dbReference type="Pfam" id="PF02782"/>
    </source>
</evidence>
<keyword evidence="8" id="KW-1185">Reference proteome</keyword>
<dbReference type="Gene3D" id="3.30.420.40">
    <property type="match status" value="2"/>
</dbReference>
<dbReference type="InterPro" id="IPR050406">
    <property type="entry name" value="FGGY_Carb_Kinase"/>
</dbReference>
<keyword evidence="2 4" id="KW-0808">Transferase</keyword>
<reference evidence="7 8" key="2">
    <citation type="journal article" date="2012" name="Stand. Genomic Sci.">
        <title>Complete genome sequence of the moderately thermophilic mineral-sulfide-oxidizing firmicute Sulfobacillus acidophilus type strain (NAL(T)).</title>
        <authorList>
            <person name="Anderson I."/>
            <person name="Chertkov O."/>
            <person name="Chen A."/>
            <person name="Saunders E."/>
            <person name="Lapidus A."/>
            <person name="Nolan M."/>
            <person name="Lucas S."/>
            <person name="Hammon N."/>
            <person name="Deshpande S."/>
            <person name="Cheng J.F."/>
            <person name="Han C."/>
            <person name="Tapia R."/>
            <person name="Goodwin L.A."/>
            <person name="Pitluck S."/>
            <person name="Liolios K."/>
            <person name="Pagani I."/>
            <person name="Ivanova N."/>
            <person name="Mikhailova N."/>
            <person name="Pati A."/>
            <person name="Palaniappan K."/>
            <person name="Land M."/>
            <person name="Pan C."/>
            <person name="Rohde M."/>
            <person name="Pukall R."/>
            <person name="Goker M."/>
            <person name="Detter J.C."/>
            <person name="Woyke T."/>
            <person name="Bristow J."/>
            <person name="Eisen J.A."/>
            <person name="Markowitz V."/>
            <person name="Hugenholtz P."/>
            <person name="Kyrpides N.C."/>
            <person name="Klenk H.P."/>
            <person name="Mavromatis K."/>
        </authorList>
    </citation>
    <scope>NUCLEOTIDE SEQUENCE [LARGE SCALE GENOMIC DNA]</scope>
    <source>
        <strain evidence="8">ATCC 700253 / DSM 10332 / NAL</strain>
    </source>
</reference>
<name>G8TTM3_SULAD</name>
<evidence type="ECO:0000256" key="3">
    <source>
        <dbReference type="ARBA" id="ARBA00022777"/>
    </source>
</evidence>
<feature type="domain" description="Carbohydrate kinase FGGY N-terminal" evidence="5">
    <location>
        <begin position="5"/>
        <end position="248"/>
    </location>
</feature>
<dbReference type="InterPro" id="IPR018485">
    <property type="entry name" value="FGGY_C"/>
</dbReference>
<evidence type="ECO:0000259" key="5">
    <source>
        <dbReference type="Pfam" id="PF00370"/>
    </source>
</evidence>
<evidence type="ECO:0000313" key="8">
    <source>
        <dbReference type="Proteomes" id="UP000005439"/>
    </source>
</evidence>
<dbReference type="SUPFAM" id="SSF53067">
    <property type="entry name" value="Actin-like ATPase domain"/>
    <property type="match status" value="2"/>
</dbReference>
<evidence type="ECO:0000256" key="4">
    <source>
        <dbReference type="RuleBase" id="RU003733"/>
    </source>
</evidence>
<dbReference type="InterPro" id="IPR000577">
    <property type="entry name" value="Carb_kinase_FGGY"/>
</dbReference>
<accession>G8TTM3</accession>
<protein>
    <submittedName>
        <fullName evidence="7">Xylulokinase</fullName>
        <ecNumber evidence="7">2.7.1.17</ecNumber>
    </submittedName>
</protein>
<dbReference type="EMBL" id="CP003179">
    <property type="protein sequence ID" value="AEW05689.1"/>
    <property type="molecule type" value="Genomic_DNA"/>
</dbReference>
<feature type="domain" description="Carbohydrate kinase FGGY C-terminal" evidence="6">
    <location>
        <begin position="293"/>
        <end position="450"/>
    </location>
</feature>
<organism evidence="7 8">
    <name type="scientific">Sulfobacillus acidophilus (strain ATCC 700253 / DSM 10332 / NAL)</name>
    <dbReference type="NCBI Taxonomy" id="679936"/>
    <lineage>
        <taxon>Bacteria</taxon>
        <taxon>Bacillati</taxon>
        <taxon>Bacillota</taxon>
        <taxon>Clostridia</taxon>
        <taxon>Eubacteriales</taxon>
        <taxon>Clostridiales Family XVII. Incertae Sedis</taxon>
        <taxon>Sulfobacillus</taxon>
    </lineage>
</organism>
<dbReference type="PATRIC" id="fig|679936.5.peg.2288"/>
<dbReference type="Proteomes" id="UP000005439">
    <property type="component" value="Chromosome"/>
</dbReference>
<proteinExistence type="inferred from homology"/>